<evidence type="ECO:0000313" key="3">
    <source>
        <dbReference type="Proteomes" id="UP001153954"/>
    </source>
</evidence>
<accession>A0AAU9V4N7</accession>
<dbReference type="InterPro" id="IPR000477">
    <property type="entry name" value="RT_dom"/>
</dbReference>
<evidence type="ECO:0000259" key="1">
    <source>
        <dbReference type="PROSITE" id="PS50878"/>
    </source>
</evidence>
<dbReference type="Pfam" id="PF00078">
    <property type="entry name" value="RVT_1"/>
    <property type="match status" value="1"/>
</dbReference>
<evidence type="ECO:0000313" key="2">
    <source>
        <dbReference type="EMBL" id="CAH2106258.1"/>
    </source>
</evidence>
<dbReference type="CDD" id="cd01650">
    <property type="entry name" value="RT_nLTR_like"/>
    <property type="match status" value="1"/>
</dbReference>
<dbReference type="PANTHER" id="PTHR47510">
    <property type="entry name" value="REVERSE TRANSCRIPTASE DOMAIN-CONTAINING PROTEIN"/>
    <property type="match status" value="1"/>
</dbReference>
<feature type="domain" description="Reverse transcriptase" evidence="1">
    <location>
        <begin position="510"/>
        <end position="762"/>
    </location>
</feature>
<sequence>MYAYPLGVICLVMANKSLSIYYQNVRGLRTKCAAFQLNLLSNNYDIVVITETWLCDGIFDREIADDRYVVFRQDRNLTLANKKTGGGVMMLVRRELGALSVAVDDYSGFEVVIITIPARALAATADLQVITVYLPPDPARLPSNIDCLVKIMESLYNSNTRNNYLLIGDFNLPCVGWKNYGPIYLKKSTTEVQNSSMDLVESITFLGMKQYNLLQNYAGNTLDLAFSNLPLIVTECRYPLSRIDKAHPPFTVNILDLNITPLVESTVPRPNYRKGNYDSLNKYFSELHWETIFNSDTIDGMLDNFYSCINDSISKHIPFSKRCGNNRKYPVWFSSALINIIREKSKAHMLWKRFNNYRDYSEFCMLRHRQKQVQRLCYDQYICSVQNSIKVNSKAFWSYIKSIRGSSNYPKMMTYNSRKYVDGQSICEAFNVFFQSVFGTSSDTNFTLDLDEHTPASDSISKLHIDKSMVEKFLLQLDVNKGAGSDGIPPLFWHKCAKQLSAPITFIFNKSLKEGVFPTVWKKAHIVPVYKKGSKMEIENYRGISILNVIGKIFEKCVYDAIYPVIVKSIPNNQHGFLKKRSTITNLTCFTEFVLSNMEKGGQVDVIYTDFEKAFDRVDHVILLCKLQRLGIHGDLLRWIKSYLTNRSQAVVIRGFRSSFIKTPTGVPQGSHLGPLLYNSYIFDISACLKHAKNLMYADDKKVYMKINSLEDCYHLQSDLSSLYAYYERNKINVNIKKCQCITFSRKLNTISFFYHFDGKAIERTNHIRDLGVYLDSKMTYSLHNSTITQKAFKSLGFVLRVCRPFNDINAIISVYSSYVRSVLEYACPIWSPQYNIYINRLERVQRKFIKHILPTFPILF</sequence>
<dbReference type="Proteomes" id="UP001153954">
    <property type="component" value="Unassembled WGS sequence"/>
</dbReference>
<dbReference type="AlphaFoldDB" id="A0AAU9V4N7"/>
<dbReference type="InterPro" id="IPR036691">
    <property type="entry name" value="Endo/exonu/phosph_ase_sf"/>
</dbReference>
<dbReference type="EMBL" id="CAKOGL010000029">
    <property type="protein sequence ID" value="CAH2106258.1"/>
    <property type="molecule type" value="Genomic_DNA"/>
</dbReference>
<proteinExistence type="predicted"/>
<comment type="caution">
    <text evidence="2">The sequence shown here is derived from an EMBL/GenBank/DDBJ whole genome shotgun (WGS) entry which is preliminary data.</text>
</comment>
<dbReference type="SUPFAM" id="SSF56219">
    <property type="entry name" value="DNase I-like"/>
    <property type="match status" value="1"/>
</dbReference>
<dbReference type="GO" id="GO:0071897">
    <property type="term" value="P:DNA biosynthetic process"/>
    <property type="evidence" value="ECO:0007669"/>
    <property type="project" value="UniProtKB-ARBA"/>
</dbReference>
<gene>
    <name evidence="2" type="ORF">EEDITHA_LOCUS20417</name>
</gene>
<dbReference type="InterPro" id="IPR043502">
    <property type="entry name" value="DNA/RNA_pol_sf"/>
</dbReference>
<organism evidence="2 3">
    <name type="scientific">Euphydryas editha</name>
    <name type="common">Edith's checkerspot</name>
    <dbReference type="NCBI Taxonomy" id="104508"/>
    <lineage>
        <taxon>Eukaryota</taxon>
        <taxon>Metazoa</taxon>
        <taxon>Ecdysozoa</taxon>
        <taxon>Arthropoda</taxon>
        <taxon>Hexapoda</taxon>
        <taxon>Insecta</taxon>
        <taxon>Pterygota</taxon>
        <taxon>Neoptera</taxon>
        <taxon>Endopterygota</taxon>
        <taxon>Lepidoptera</taxon>
        <taxon>Glossata</taxon>
        <taxon>Ditrysia</taxon>
        <taxon>Papilionoidea</taxon>
        <taxon>Nymphalidae</taxon>
        <taxon>Nymphalinae</taxon>
        <taxon>Euphydryas</taxon>
    </lineage>
</organism>
<name>A0AAU9V4N7_EUPED</name>
<dbReference type="SUPFAM" id="SSF56672">
    <property type="entry name" value="DNA/RNA polymerases"/>
    <property type="match status" value="1"/>
</dbReference>
<dbReference type="PANTHER" id="PTHR47510:SF3">
    <property type="entry name" value="ENDO_EXONUCLEASE_PHOSPHATASE DOMAIN-CONTAINING PROTEIN"/>
    <property type="match status" value="1"/>
</dbReference>
<dbReference type="Gene3D" id="3.60.10.10">
    <property type="entry name" value="Endonuclease/exonuclease/phosphatase"/>
    <property type="match status" value="1"/>
</dbReference>
<dbReference type="PRINTS" id="PR01345">
    <property type="entry name" value="CERVTRCPTASE"/>
</dbReference>
<dbReference type="PROSITE" id="PS50878">
    <property type="entry name" value="RT_POL"/>
    <property type="match status" value="1"/>
</dbReference>
<keyword evidence="3" id="KW-1185">Reference proteome</keyword>
<reference evidence="2" key="1">
    <citation type="submission" date="2022-03" db="EMBL/GenBank/DDBJ databases">
        <authorList>
            <person name="Tunstrom K."/>
        </authorList>
    </citation>
    <scope>NUCLEOTIDE SEQUENCE</scope>
</reference>
<protein>
    <recommendedName>
        <fullName evidence="1">Reverse transcriptase domain-containing protein</fullName>
    </recommendedName>
</protein>